<proteinExistence type="predicted"/>
<dbReference type="EMBL" id="KV429166">
    <property type="protein sequence ID" value="KZT63662.1"/>
    <property type="molecule type" value="Genomic_DNA"/>
</dbReference>
<name>A0A165KW58_9APHY</name>
<keyword evidence="3" id="KW-1185">Reference proteome</keyword>
<feature type="non-terminal residue" evidence="2">
    <location>
        <position position="1"/>
    </location>
</feature>
<protein>
    <recommendedName>
        <fullName evidence="4">DDE Tnp4 domain-containing protein</fullName>
    </recommendedName>
</protein>
<evidence type="ECO:0000313" key="2">
    <source>
        <dbReference type="EMBL" id="KZT63662.1"/>
    </source>
</evidence>
<evidence type="ECO:0008006" key="4">
    <source>
        <dbReference type="Google" id="ProtNLM"/>
    </source>
</evidence>
<reference evidence="2 3" key="1">
    <citation type="journal article" date="2016" name="Mol. Biol. Evol.">
        <title>Comparative Genomics of Early-Diverging Mushroom-Forming Fungi Provides Insights into the Origins of Lignocellulose Decay Capabilities.</title>
        <authorList>
            <person name="Nagy L.G."/>
            <person name="Riley R."/>
            <person name="Tritt A."/>
            <person name="Adam C."/>
            <person name="Daum C."/>
            <person name="Floudas D."/>
            <person name="Sun H."/>
            <person name="Yadav J.S."/>
            <person name="Pangilinan J."/>
            <person name="Larsson K.H."/>
            <person name="Matsuura K."/>
            <person name="Barry K."/>
            <person name="Labutti K."/>
            <person name="Kuo R."/>
            <person name="Ohm R.A."/>
            <person name="Bhattacharya S.S."/>
            <person name="Shirouzu T."/>
            <person name="Yoshinaga Y."/>
            <person name="Martin F.M."/>
            <person name="Grigoriev I.V."/>
            <person name="Hibbett D.S."/>
        </authorList>
    </citation>
    <scope>NUCLEOTIDE SEQUENCE [LARGE SCALE GENOMIC DNA]</scope>
    <source>
        <strain evidence="2 3">L-15889</strain>
    </source>
</reference>
<dbReference type="Proteomes" id="UP000076727">
    <property type="component" value="Unassembled WGS sequence"/>
</dbReference>
<gene>
    <name evidence="2" type="ORF">DAEQUDRAFT_777204</name>
</gene>
<dbReference type="OrthoDB" id="3246760at2759"/>
<dbReference type="STRING" id="1314783.A0A165KW58"/>
<evidence type="ECO:0000313" key="3">
    <source>
        <dbReference type="Proteomes" id="UP000076727"/>
    </source>
</evidence>
<feature type="non-terminal residue" evidence="2">
    <location>
        <position position="236"/>
    </location>
</feature>
<dbReference type="AlphaFoldDB" id="A0A165KW58"/>
<feature type="compositionally biased region" description="Acidic residues" evidence="1">
    <location>
        <begin position="1"/>
        <end position="23"/>
    </location>
</feature>
<evidence type="ECO:0000256" key="1">
    <source>
        <dbReference type="SAM" id="MobiDB-lite"/>
    </source>
</evidence>
<feature type="region of interest" description="Disordered" evidence="1">
    <location>
        <begin position="1"/>
        <end position="34"/>
    </location>
</feature>
<sequence>ADADDEGAGREDEDDRDSADEDFNPPGLDSPSRLARYVRESLQTMYANRYEQRHDEYPHGPAYMPHVLTILKERRPDLFRRELRVSPFTFDRVLAHISDDPVFANQSNSDQMPVAEQLAITLFRFGHSGNGASLMRVAAWSGYAKGTVLLATRRVMTAILRKEFMESAIRPVTEEEKEEAKRWVEAHSCRAWRKGWLMVDGTLIPLYTQPFWYGESYFDRKCNYSLNVQVWSISHL</sequence>
<accession>A0A165KW58</accession>
<organism evidence="2 3">
    <name type="scientific">Daedalea quercina L-15889</name>
    <dbReference type="NCBI Taxonomy" id="1314783"/>
    <lineage>
        <taxon>Eukaryota</taxon>
        <taxon>Fungi</taxon>
        <taxon>Dikarya</taxon>
        <taxon>Basidiomycota</taxon>
        <taxon>Agaricomycotina</taxon>
        <taxon>Agaricomycetes</taxon>
        <taxon>Polyporales</taxon>
        <taxon>Fomitopsis</taxon>
    </lineage>
</organism>